<keyword evidence="3" id="KW-1185">Reference proteome</keyword>
<dbReference type="eggNOG" id="ENOG5032NDX">
    <property type="taxonomic scope" value="Bacteria"/>
</dbReference>
<dbReference type="KEGG" id="mcb:Mycch_4767"/>
<organism evidence="2 3">
    <name type="scientific">Mycolicibacterium chubuense (strain NBB4)</name>
    <name type="common">Mycobacterium chubuense</name>
    <dbReference type="NCBI Taxonomy" id="710421"/>
    <lineage>
        <taxon>Bacteria</taxon>
        <taxon>Bacillati</taxon>
        <taxon>Actinomycetota</taxon>
        <taxon>Actinomycetes</taxon>
        <taxon>Mycobacteriales</taxon>
        <taxon>Mycobacteriaceae</taxon>
        <taxon>Mycolicibacterium</taxon>
    </lineage>
</organism>
<dbReference type="PATRIC" id="fig|710421.3.peg.4752"/>
<proteinExistence type="predicted"/>
<protein>
    <submittedName>
        <fullName evidence="2">Uncharacterized protein</fullName>
    </submittedName>
</protein>
<dbReference type="STRING" id="710421.Mycch_4767"/>
<sequence length="160" mass="17124">MPDQERLSPTPAGIRADDALKYAAAKLRASLDAESDEPDDEWMAAGSAAGAANAMRAVLAVLDRALCGDRTRYSDGRFVESTAEFLPAGNGIVHSAQHVWHPDPAGEEPASSGAALPDDPDGQSLGFFQVMTEPATQQLRAYLVQPWRPDPTEERTDPHA</sequence>
<dbReference type="AlphaFoldDB" id="I4BQA8"/>
<feature type="region of interest" description="Disordered" evidence="1">
    <location>
        <begin position="96"/>
        <end position="126"/>
    </location>
</feature>
<evidence type="ECO:0000313" key="3">
    <source>
        <dbReference type="Proteomes" id="UP000006057"/>
    </source>
</evidence>
<dbReference type="RefSeq" id="WP_014817932.1">
    <property type="nucleotide sequence ID" value="NC_018027.1"/>
</dbReference>
<dbReference type="Proteomes" id="UP000006057">
    <property type="component" value="Chromosome"/>
</dbReference>
<dbReference type="HOGENOM" id="CLU_1738530_0_0_11"/>
<name>I4BQA8_MYCCN</name>
<reference evidence="2 3" key="1">
    <citation type="submission" date="2012-06" db="EMBL/GenBank/DDBJ databases">
        <title>Complete sequence of chromosome of Mycobacterium chubuense NBB4.</title>
        <authorList>
            <consortium name="US DOE Joint Genome Institute"/>
            <person name="Lucas S."/>
            <person name="Han J."/>
            <person name="Lapidus A."/>
            <person name="Cheng J.-F."/>
            <person name="Goodwin L."/>
            <person name="Pitluck S."/>
            <person name="Peters L."/>
            <person name="Mikhailova N."/>
            <person name="Teshima H."/>
            <person name="Detter J.C."/>
            <person name="Han C."/>
            <person name="Tapia R."/>
            <person name="Land M."/>
            <person name="Hauser L."/>
            <person name="Kyrpides N."/>
            <person name="Ivanova N."/>
            <person name="Pagani I."/>
            <person name="Mattes T."/>
            <person name="Holmes A."/>
            <person name="Rutledge P."/>
            <person name="Paulsen I."/>
            <person name="Coleman N."/>
            <person name="Woyke T."/>
        </authorList>
    </citation>
    <scope>NUCLEOTIDE SEQUENCE [LARGE SCALE GENOMIC DNA]</scope>
    <source>
        <strain evidence="2 3">NBB4</strain>
    </source>
</reference>
<evidence type="ECO:0000256" key="1">
    <source>
        <dbReference type="SAM" id="MobiDB-lite"/>
    </source>
</evidence>
<dbReference type="EMBL" id="CP003053">
    <property type="protein sequence ID" value="AFM19465.1"/>
    <property type="molecule type" value="Genomic_DNA"/>
</dbReference>
<gene>
    <name evidence="2" type="ordered locus">Mycch_4767</name>
</gene>
<accession>I4BQA8</accession>
<evidence type="ECO:0000313" key="2">
    <source>
        <dbReference type="EMBL" id="AFM19465.1"/>
    </source>
</evidence>
<dbReference type="OrthoDB" id="4736284at2"/>